<dbReference type="AlphaFoldDB" id="A0A1L7WPC1"/>
<evidence type="ECO:0000259" key="1">
    <source>
        <dbReference type="Pfam" id="PF20150"/>
    </source>
</evidence>
<dbReference type="InterPro" id="IPR045518">
    <property type="entry name" value="2EXR"/>
</dbReference>
<dbReference type="Pfam" id="PF20150">
    <property type="entry name" value="2EXR"/>
    <property type="match status" value="1"/>
</dbReference>
<dbReference type="PANTHER" id="PTHR35910">
    <property type="entry name" value="2EXR DOMAIN-CONTAINING PROTEIN"/>
    <property type="match status" value="1"/>
</dbReference>
<evidence type="ECO:0000313" key="3">
    <source>
        <dbReference type="Proteomes" id="UP000184330"/>
    </source>
</evidence>
<dbReference type="PANTHER" id="PTHR35910:SF1">
    <property type="entry name" value="2EXR DOMAIN-CONTAINING PROTEIN"/>
    <property type="match status" value="1"/>
</dbReference>
<gene>
    <name evidence="2" type="ORF">PAC_04498</name>
</gene>
<keyword evidence="3" id="KW-1185">Reference proteome</keyword>
<dbReference type="Proteomes" id="UP000184330">
    <property type="component" value="Unassembled WGS sequence"/>
</dbReference>
<protein>
    <recommendedName>
        <fullName evidence="1">2EXR domain-containing protein</fullName>
    </recommendedName>
</protein>
<sequence length="315" mass="36643">MNNADPLLLQDRGKGRATPNLVKSLWNLVISSPVGESQAAQKIETDNKMAPKDFPQFPRLSLELRDRIWGLALLNDKATEIRIIALTLTKDRAERVSGGRKCGGLAPNNHGYAPGQPALVWVNQEARAVAVAQWEDREHYLSYTYRFINFKTDTFYFAYDEFGGEDSLEIWDGKAFPKAYLNISQEDIGKMRKLVIGFYEDGVKAIKSWIHYFIRNWLQFFASIEEVKIEVYEDKSKVSTSMPLQVPTDTFDDKTLLEKVKNIVWNNQYKWMNTWKEERKNWRDKHAWTKPWPTPLFIIMDTVSDTSCFESDFKY</sequence>
<dbReference type="EMBL" id="FJOG01000005">
    <property type="protein sequence ID" value="CZR54614.1"/>
    <property type="molecule type" value="Genomic_DNA"/>
</dbReference>
<name>A0A1L7WPC1_9HELO</name>
<accession>A0A1L7WPC1</accession>
<proteinExistence type="predicted"/>
<reference evidence="2 3" key="1">
    <citation type="submission" date="2016-03" db="EMBL/GenBank/DDBJ databases">
        <authorList>
            <person name="Ploux O."/>
        </authorList>
    </citation>
    <scope>NUCLEOTIDE SEQUENCE [LARGE SCALE GENOMIC DNA]</scope>
    <source>
        <strain evidence="2 3">UAMH 11012</strain>
    </source>
</reference>
<organism evidence="2 3">
    <name type="scientific">Phialocephala subalpina</name>
    <dbReference type="NCBI Taxonomy" id="576137"/>
    <lineage>
        <taxon>Eukaryota</taxon>
        <taxon>Fungi</taxon>
        <taxon>Dikarya</taxon>
        <taxon>Ascomycota</taxon>
        <taxon>Pezizomycotina</taxon>
        <taxon>Leotiomycetes</taxon>
        <taxon>Helotiales</taxon>
        <taxon>Mollisiaceae</taxon>
        <taxon>Phialocephala</taxon>
        <taxon>Phialocephala fortinii species complex</taxon>
    </lineage>
</organism>
<feature type="domain" description="2EXR" evidence="1">
    <location>
        <begin position="54"/>
        <end position="155"/>
    </location>
</feature>
<dbReference type="OrthoDB" id="3556004at2759"/>
<evidence type="ECO:0000313" key="2">
    <source>
        <dbReference type="EMBL" id="CZR54614.1"/>
    </source>
</evidence>